<name>A0ABD5Y1H6_9EURY</name>
<evidence type="ECO:0000256" key="10">
    <source>
        <dbReference type="ARBA" id="ARBA00022989"/>
    </source>
</evidence>
<keyword evidence="19" id="KW-1185">Reference proteome</keyword>
<dbReference type="PRINTS" id="PR00344">
    <property type="entry name" value="BCTRLSENSOR"/>
</dbReference>
<evidence type="ECO:0000256" key="9">
    <source>
        <dbReference type="ARBA" id="ARBA00022840"/>
    </source>
</evidence>
<evidence type="ECO:0000256" key="6">
    <source>
        <dbReference type="ARBA" id="ARBA00022692"/>
    </source>
</evidence>
<dbReference type="GO" id="GO:0005524">
    <property type="term" value="F:ATP binding"/>
    <property type="evidence" value="ECO:0007669"/>
    <property type="project" value="UniProtKB-KW"/>
</dbReference>
<dbReference type="Pfam" id="PF08448">
    <property type="entry name" value="PAS_4"/>
    <property type="match status" value="1"/>
</dbReference>
<dbReference type="AlphaFoldDB" id="A0ABD5Y1H6"/>
<keyword evidence="8 18" id="KW-0418">Kinase</keyword>
<dbReference type="GO" id="GO:0000160">
    <property type="term" value="P:phosphorelay signal transduction system"/>
    <property type="evidence" value="ECO:0007669"/>
    <property type="project" value="UniProtKB-KW"/>
</dbReference>
<gene>
    <name evidence="18" type="ORF">ACFQMA_05645</name>
</gene>
<dbReference type="PANTHER" id="PTHR42878">
    <property type="entry name" value="TWO-COMPONENT HISTIDINE KINASE"/>
    <property type="match status" value="1"/>
</dbReference>
<evidence type="ECO:0000256" key="4">
    <source>
        <dbReference type="ARBA" id="ARBA00022553"/>
    </source>
</evidence>
<feature type="transmembrane region" description="Helical" evidence="14">
    <location>
        <begin position="180"/>
        <end position="200"/>
    </location>
</feature>
<protein>
    <recommendedName>
        <fullName evidence="3">histidine kinase</fullName>
        <ecNumber evidence="3">2.7.13.3</ecNumber>
    </recommendedName>
</protein>
<dbReference type="InterPro" id="IPR000014">
    <property type="entry name" value="PAS"/>
</dbReference>
<comment type="caution">
    <text evidence="18">The sequence shown here is derived from an EMBL/GenBank/DDBJ whole genome shotgun (WGS) entry which is preliminary data.</text>
</comment>
<dbReference type="SMART" id="SM00387">
    <property type="entry name" value="HATPase_c"/>
    <property type="match status" value="1"/>
</dbReference>
<dbReference type="InterPro" id="IPR004358">
    <property type="entry name" value="Sig_transdc_His_kin-like_C"/>
</dbReference>
<evidence type="ECO:0000256" key="7">
    <source>
        <dbReference type="ARBA" id="ARBA00022741"/>
    </source>
</evidence>
<feature type="transmembrane region" description="Helical" evidence="14">
    <location>
        <begin position="206"/>
        <end position="225"/>
    </location>
</feature>
<keyword evidence="10 14" id="KW-1133">Transmembrane helix</keyword>
<keyword evidence="7" id="KW-0547">Nucleotide-binding</keyword>
<evidence type="ECO:0000313" key="18">
    <source>
        <dbReference type="EMBL" id="MFC7139322.1"/>
    </source>
</evidence>
<feature type="transmembrane region" description="Helical" evidence="14">
    <location>
        <begin position="6"/>
        <end position="27"/>
    </location>
</feature>
<dbReference type="Gene3D" id="3.30.565.10">
    <property type="entry name" value="Histidine kinase-like ATPase, C-terminal domain"/>
    <property type="match status" value="1"/>
</dbReference>
<dbReference type="InterPro" id="IPR036890">
    <property type="entry name" value="HATPase_C_sf"/>
</dbReference>
<evidence type="ECO:0000256" key="1">
    <source>
        <dbReference type="ARBA" id="ARBA00000085"/>
    </source>
</evidence>
<dbReference type="Gene3D" id="3.30.450.20">
    <property type="entry name" value="PAS domain"/>
    <property type="match status" value="1"/>
</dbReference>
<evidence type="ECO:0000256" key="14">
    <source>
        <dbReference type="SAM" id="Phobius"/>
    </source>
</evidence>
<dbReference type="Proteomes" id="UP001596432">
    <property type="component" value="Unassembled WGS sequence"/>
</dbReference>
<evidence type="ECO:0000259" key="16">
    <source>
        <dbReference type="PROSITE" id="PS50112"/>
    </source>
</evidence>
<evidence type="ECO:0000256" key="12">
    <source>
        <dbReference type="ARBA" id="ARBA00023136"/>
    </source>
</evidence>
<dbReference type="GO" id="GO:0016020">
    <property type="term" value="C:membrane"/>
    <property type="evidence" value="ECO:0007669"/>
    <property type="project" value="UniProtKB-SubCell"/>
</dbReference>
<dbReference type="EMBL" id="JBHTAS010000001">
    <property type="protein sequence ID" value="MFC7139322.1"/>
    <property type="molecule type" value="Genomic_DNA"/>
</dbReference>
<dbReference type="InterPro" id="IPR003661">
    <property type="entry name" value="HisK_dim/P_dom"/>
</dbReference>
<dbReference type="CDD" id="cd00082">
    <property type="entry name" value="HisKA"/>
    <property type="match status" value="1"/>
</dbReference>
<feature type="region of interest" description="Disordered" evidence="13">
    <location>
        <begin position="556"/>
        <end position="593"/>
    </location>
</feature>
<keyword evidence="9" id="KW-0067">ATP-binding</keyword>
<dbReference type="InterPro" id="IPR035965">
    <property type="entry name" value="PAS-like_dom_sf"/>
</dbReference>
<feature type="transmembrane region" description="Helical" evidence="14">
    <location>
        <begin position="36"/>
        <end position="57"/>
    </location>
</feature>
<accession>A0ABD5Y1H6</accession>
<keyword evidence="5" id="KW-0808">Transferase</keyword>
<evidence type="ECO:0000256" key="3">
    <source>
        <dbReference type="ARBA" id="ARBA00012438"/>
    </source>
</evidence>
<dbReference type="InterPro" id="IPR013656">
    <property type="entry name" value="PAS_4"/>
</dbReference>
<dbReference type="Pfam" id="PF02518">
    <property type="entry name" value="HATPase_c"/>
    <property type="match status" value="1"/>
</dbReference>
<keyword evidence="6 14" id="KW-0812">Transmembrane</keyword>
<comment type="subcellular location">
    <subcellularLocation>
        <location evidence="2">Membrane</location>
        <topology evidence="2">Multi-pass membrane protein</topology>
    </subcellularLocation>
</comment>
<evidence type="ECO:0000259" key="15">
    <source>
        <dbReference type="PROSITE" id="PS50109"/>
    </source>
</evidence>
<evidence type="ECO:0000256" key="13">
    <source>
        <dbReference type="SAM" id="MobiDB-lite"/>
    </source>
</evidence>
<evidence type="ECO:0000256" key="8">
    <source>
        <dbReference type="ARBA" id="ARBA00022777"/>
    </source>
</evidence>
<dbReference type="PROSITE" id="PS50113">
    <property type="entry name" value="PAC"/>
    <property type="match status" value="1"/>
</dbReference>
<keyword evidence="12 14" id="KW-0472">Membrane</keyword>
<evidence type="ECO:0000256" key="5">
    <source>
        <dbReference type="ARBA" id="ARBA00022679"/>
    </source>
</evidence>
<evidence type="ECO:0000259" key="17">
    <source>
        <dbReference type="PROSITE" id="PS50113"/>
    </source>
</evidence>
<dbReference type="InterPro" id="IPR003594">
    <property type="entry name" value="HATPase_dom"/>
</dbReference>
<dbReference type="PROSITE" id="PS50112">
    <property type="entry name" value="PAS"/>
    <property type="match status" value="1"/>
</dbReference>
<dbReference type="GeneID" id="78819574"/>
<sequence>MATPLLTPVVLLGAILGSGVAAFVWAFRDTPGAKPLGVFMIAASVLALAQGMALATPPLAAKIYWTNVAATATTALPLAWLATVLTYADSDRAVRGRTLAVLLLEPAVFAALVWTNADHSLVWTERWIETAGGASVLVSEFGLAMWAHVGYSYLLVALGGLELVRVTVRTNEYFRSQGTALLGAIFVPVGIVALSMYGVVPAQYELIGLGCVFAGLVMTATLFRGRLLSITPAMRQLGREAVIHEMDDRIVILDDTDRIVDVNPAAARLFDADSEEVAGEKLEGIAPKLTGSIASVQAGQAELALDGPDGRRYYDVRVSPLYRSYGGVAGRVVSVRDVTARRQHEQRLDVLNRVLRHNLRNELNVVRGNAELLRRDVAPADPDVEHRLDRIERTVDTISTRSEKIGQVSRTLDRDCDERFDAATRLEKLAEAVEDRYPGVTVHVRVPDGLTVVGGPSLERAFEELLENAAEHAGDAPTVEVTAGRTDGAFAEVRIEDDGPGIDRQERVVIEEGRETALEHGSGVGLWLVNWVVHECGGRIAFAETDDGTTVVVTLPDADADGGLGSEHGSVDAPDDGDAPVGPGERSGLEADD</sequence>
<evidence type="ECO:0000313" key="19">
    <source>
        <dbReference type="Proteomes" id="UP001596432"/>
    </source>
</evidence>
<dbReference type="GO" id="GO:0004673">
    <property type="term" value="F:protein histidine kinase activity"/>
    <property type="evidence" value="ECO:0007669"/>
    <property type="project" value="UniProtKB-EC"/>
</dbReference>
<dbReference type="PROSITE" id="PS50109">
    <property type="entry name" value="HIS_KIN"/>
    <property type="match status" value="1"/>
</dbReference>
<dbReference type="InterPro" id="IPR031621">
    <property type="entry name" value="HisKA_7TM"/>
</dbReference>
<dbReference type="InterPro" id="IPR000700">
    <property type="entry name" value="PAS-assoc_C"/>
</dbReference>
<feature type="domain" description="PAS" evidence="16">
    <location>
        <begin position="242"/>
        <end position="282"/>
    </location>
</feature>
<comment type="catalytic activity">
    <reaction evidence="1">
        <text>ATP + protein L-histidine = ADP + protein N-phospho-L-histidine.</text>
        <dbReference type="EC" id="2.7.13.3"/>
    </reaction>
</comment>
<dbReference type="RefSeq" id="WP_274324916.1">
    <property type="nucleotide sequence ID" value="NZ_CP118158.1"/>
</dbReference>
<feature type="transmembrane region" description="Helical" evidence="14">
    <location>
        <begin position="63"/>
        <end position="87"/>
    </location>
</feature>
<evidence type="ECO:0000256" key="11">
    <source>
        <dbReference type="ARBA" id="ARBA00023012"/>
    </source>
</evidence>
<dbReference type="InterPro" id="IPR036097">
    <property type="entry name" value="HisK_dim/P_sf"/>
</dbReference>
<keyword evidence="11" id="KW-0902">Two-component regulatory system</keyword>
<dbReference type="SUPFAM" id="SSF55874">
    <property type="entry name" value="ATPase domain of HSP90 chaperone/DNA topoisomerase II/histidine kinase"/>
    <property type="match status" value="1"/>
</dbReference>
<dbReference type="NCBIfam" id="TIGR00229">
    <property type="entry name" value="sensory_box"/>
    <property type="match status" value="1"/>
</dbReference>
<feature type="transmembrane region" description="Helical" evidence="14">
    <location>
        <begin position="145"/>
        <end position="168"/>
    </location>
</feature>
<proteinExistence type="predicted"/>
<dbReference type="PANTHER" id="PTHR42878:SF7">
    <property type="entry name" value="SENSOR HISTIDINE KINASE GLRK"/>
    <property type="match status" value="1"/>
</dbReference>
<dbReference type="SUPFAM" id="SSF55785">
    <property type="entry name" value="PYP-like sensor domain (PAS domain)"/>
    <property type="match status" value="1"/>
</dbReference>
<dbReference type="InterPro" id="IPR050351">
    <property type="entry name" value="BphY/WalK/GraS-like"/>
</dbReference>
<feature type="domain" description="PAC" evidence="17">
    <location>
        <begin position="299"/>
        <end position="350"/>
    </location>
</feature>
<feature type="domain" description="Histidine kinase" evidence="15">
    <location>
        <begin position="354"/>
        <end position="559"/>
    </location>
</feature>
<evidence type="ECO:0000256" key="2">
    <source>
        <dbReference type="ARBA" id="ARBA00004141"/>
    </source>
</evidence>
<dbReference type="SUPFAM" id="SSF47384">
    <property type="entry name" value="Homodimeric domain of signal transducing histidine kinase"/>
    <property type="match status" value="1"/>
</dbReference>
<dbReference type="InterPro" id="IPR005467">
    <property type="entry name" value="His_kinase_dom"/>
</dbReference>
<dbReference type="CDD" id="cd00130">
    <property type="entry name" value="PAS"/>
    <property type="match status" value="1"/>
</dbReference>
<feature type="transmembrane region" description="Helical" evidence="14">
    <location>
        <begin position="99"/>
        <end position="117"/>
    </location>
</feature>
<dbReference type="EC" id="2.7.13.3" evidence="3"/>
<organism evidence="18 19">
    <name type="scientific">Halosimplex aquaticum</name>
    <dbReference type="NCBI Taxonomy" id="3026162"/>
    <lineage>
        <taxon>Archaea</taxon>
        <taxon>Methanobacteriati</taxon>
        <taxon>Methanobacteriota</taxon>
        <taxon>Stenosarchaea group</taxon>
        <taxon>Halobacteria</taxon>
        <taxon>Halobacteriales</taxon>
        <taxon>Haloarculaceae</taxon>
        <taxon>Halosimplex</taxon>
    </lineage>
</organism>
<keyword evidence="4" id="KW-0597">Phosphoprotein</keyword>
<dbReference type="Pfam" id="PF16927">
    <property type="entry name" value="HisKA_7TM"/>
    <property type="match status" value="1"/>
</dbReference>
<reference evidence="18 19" key="1">
    <citation type="journal article" date="2019" name="Int. J. Syst. Evol. Microbiol.">
        <title>The Global Catalogue of Microorganisms (GCM) 10K type strain sequencing project: providing services to taxonomists for standard genome sequencing and annotation.</title>
        <authorList>
            <consortium name="The Broad Institute Genomics Platform"/>
            <consortium name="The Broad Institute Genome Sequencing Center for Infectious Disease"/>
            <person name="Wu L."/>
            <person name="Ma J."/>
        </authorList>
    </citation>
    <scope>NUCLEOTIDE SEQUENCE [LARGE SCALE GENOMIC DNA]</scope>
    <source>
        <strain evidence="18 19">XZYJT29</strain>
    </source>
</reference>